<evidence type="ECO:0000313" key="1">
    <source>
        <dbReference type="EMBL" id="VDM04846.1"/>
    </source>
</evidence>
<dbReference type="SUPFAM" id="SSF158745">
    <property type="entry name" value="LanC-like"/>
    <property type="match status" value="1"/>
</dbReference>
<dbReference type="Gene3D" id="1.50.10.10">
    <property type="match status" value="1"/>
</dbReference>
<dbReference type="InterPro" id="IPR007822">
    <property type="entry name" value="LANC-like"/>
</dbReference>
<dbReference type="PANTHER" id="PTHR12736">
    <property type="entry name" value="LANC-LIKE PROTEIN"/>
    <property type="match status" value="1"/>
</dbReference>
<dbReference type="GO" id="GO:0005886">
    <property type="term" value="C:plasma membrane"/>
    <property type="evidence" value="ECO:0007669"/>
    <property type="project" value="TreeGrafter"/>
</dbReference>
<dbReference type="GO" id="GO:0031179">
    <property type="term" value="P:peptide modification"/>
    <property type="evidence" value="ECO:0007669"/>
    <property type="project" value="InterPro"/>
</dbReference>
<dbReference type="EMBL" id="UYSU01044480">
    <property type="protein sequence ID" value="VDM04846.1"/>
    <property type="molecule type" value="Genomic_DNA"/>
</dbReference>
<gene>
    <name evidence="1" type="ORF">SSLN_LOCUS18460</name>
</gene>
<dbReference type="PRINTS" id="PR01950">
    <property type="entry name" value="LANCSUPER"/>
</dbReference>
<dbReference type="PANTHER" id="PTHR12736:SF21">
    <property type="entry name" value="LANC-LIKE PROTEIN 2"/>
    <property type="match status" value="1"/>
</dbReference>
<evidence type="ECO:0008006" key="3">
    <source>
        <dbReference type="Google" id="ProtNLM"/>
    </source>
</evidence>
<dbReference type="GO" id="GO:0005975">
    <property type="term" value="P:carbohydrate metabolic process"/>
    <property type="evidence" value="ECO:0007669"/>
    <property type="project" value="InterPro"/>
</dbReference>
<protein>
    <recommendedName>
        <fullName evidence="3">LanC-like protein 2</fullName>
    </recommendedName>
</protein>
<organism evidence="1 2">
    <name type="scientific">Schistocephalus solidus</name>
    <name type="common">Tapeworm</name>
    <dbReference type="NCBI Taxonomy" id="70667"/>
    <lineage>
        <taxon>Eukaryota</taxon>
        <taxon>Metazoa</taxon>
        <taxon>Spiralia</taxon>
        <taxon>Lophotrochozoa</taxon>
        <taxon>Platyhelminthes</taxon>
        <taxon>Cestoda</taxon>
        <taxon>Eucestoda</taxon>
        <taxon>Diphyllobothriidea</taxon>
        <taxon>Diphyllobothriidae</taxon>
        <taxon>Schistocephalus</taxon>
    </lineage>
</organism>
<dbReference type="AlphaFoldDB" id="A0A3P7DE30"/>
<proteinExistence type="predicted"/>
<sequence>MRLNQSPDLVKALHLENLVSRAQSLIGEAVQHREKCKLSKNVSVFTSNYVGPCLVGALLYREEGAEPAAKEACSICFDKIVNCERYTTAPSSSDMPNELLYGRAGYLACLTLLVDAGYDVPVNFVRTVVERILSDGCRLSKEMQTNGTYQELIKPWTLRCPPLMFQWHDKAYLGAAHGFAGILMTLLKVCLPTEEWVPKKPIITRKSGRDGILLLVDDQSKLSFMHLTPVSPGIIRTYLHGVAVNVTVVVAYAQRCDPNGMHKVSFDEKSQNTPPELSYAWHLSIYTKKPSESSSCALLARMCSM</sequence>
<dbReference type="OrthoDB" id="10257263at2759"/>
<dbReference type="Pfam" id="PF05147">
    <property type="entry name" value="LANC_like"/>
    <property type="match status" value="1"/>
</dbReference>
<dbReference type="InterPro" id="IPR012341">
    <property type="entry name" value="6hp_glycosidase-like_sf"/>
</dbReference>
<reference evidence="1 2" key="1">
    <citation type="submission" date="2018-11" db="EMBL/GenBank/DDBJ databases">
        <authorList>
            <consortium name="Pathogen Informatics"/>
        </authorList>
    </citation>
    <scope>NUCLEOTIDE SEQUENCE [LARGE SCALE GENOMIC DNA]</scope>
    <source>
        <strain evidence="1 2">NST_G2</strain>
    </source>
</reference>
<name>A0A3P7DE30_SCHSO</name>
<accession>A0A3P7DE30</accession>
<keyword evidence="2" id="KW-1185">Reference proteome</keyword>
<dbReference type="Proteomes" id="UP000275846">
    <property type="component" value="Unassembled WGS sequence"/>
</dbReference>
<evidence type="ECO:0000313" key="2">
    <source>
        <dbReference type="Proteomes" id="UP000275846"/>
    </source>
</evidence>